<dbReference type="CDD" id="cd20557">
    <property type="entry name" value="CYCLIN_ScPCL1-like"/>
    <property type="match status" value="1"/>
</dbReference>
<name>A0A9P8TF06_WICPI</name>
<dbReference type="Proteomes" id="UP000774326">
    <property type="component" value="Unassembled WGS sequence"/>
</dbReference>
<dbReference type="AlphaFoldDB" id="A0A9P8TF06"/>
<dbReference type="Gene3D" id="1.10.472.10">
    <property type="entry name" value="Cyclin-like"/>
    <property type="match status" value="1"/>
</dbReference>
<reference evidence="2" key="1">
    <citation type="journal article" date="2021" name="Open Biol.">
        <title>Shared evolutionary footprints suggest mitochondrial oxidative damage underlies multiple complex I losses in fungi.</title>
        <authorList>
            <person name="Schikora-Tamarit M.A."/>
            <person name="Marcet-Houben M."/>
            <person name="Nosek J."/>
            <person name="Gabaldon T."/>
        </authorList>
    </citation>
    <scope>NUCLEOTIDE SEQUENCE</scope>
    <source>
        <strain evidence="2">CBS2887</strain>
    </source>
</reference>
<dbReference type="GO" id="GO:0016538">
    <property type="term" value="F:cyclin-dependent protein serine/threonine kinase regulator activity"/>
    <property type="evidence" value="ECO:0007669"/>
    <property type="project" value="TreeGrafter"/>
</dbReference>
<protein>
    <recommendedName>
        <fullName evidence="4">Cyclin N-terminal domain-containing protein</fullName>
    </recommendedName>
</protein>
<dbReference type="InterPro" id="IPR013922">
    <property type="entry name" value="Cyclin_PHO80-like"/>
</dbReference>
<reference evidence="2" key="2">
    <citation type="submission" date="2021-01" db="EMBL/GenBank/DDBJ databases">
        <authorList>
            <person name="Schikora-Tamarit M.A."/>
        </authorList>
    </citation>
    <scope>NUCLEOTIDE SEQUENCE</scope>
    <source>
        <strain evidence="2">CBS2887</strain>
    </source>
</reference>
<feature type="region of interest" description="Disordered" evidence="1">
    <location>
        <begin position="13"/>
        <end position="37"/>
    </location>
</feature>
<dbReference type="GO" id="GO:0000307">
    <property type="term" value="C:cyclin-dependent protein kinase holoenzyme complex"/>
    <property type="evidence" value="ECO:0007669"/>
    <property type="project" value="TreeGrafter"/>
</dbReference>
<keyword evidence="3" id="KW-1185">Reference proteome</keyword>
<proteinExistence type="predicted"/>
<evidence type="ECO:0008006" key="4">
    <source>
        <dbReference type="Google" id="ProtNLM"/>
    </source>
</evidence>
<dbReference type="GO" id="GO:0019901">
    <property type="term" value="F:protein kinase binding"/>
    <property type="evidence" value="ECO:0007669"/>
    <property type="project" value="InterPro"/>
</dbReference>
<gene>
    <name evidence="2" type="ORF">WICPIJ_009112</name>
</gene>
<evidence type="ECO:0000313" key="3">
    <source>
        <dbReference type="Proteomes" id="UP000774326"/>
    </source>
</evidence>
<dbReference type="GO" id="GO:0005634">
    <property type="term" value="C:nucleus"/>
    <property type="evidence" value="ECO:0007669"/>
    <property type="project" value="TreeGrafter"/>
</dbReference>
<dbReference type="Pfam" id="PF08613">
    <property type="entry name" value="Cyclin"/>
    <property type="match status" value="1"/>
</dbReference>
<organism evidence="2 3">
    <name type="scientific">Wickerhamomyces pijperi</name>
    <name type="common">Yeast</name>
    <name type="synonym">Pichia pijperi</name>
    <dbReference type="NCBI Taxonomy" id="599730"/>
    <lineage>
        <taxon>Eukaryota</taxon>
        <taxon>Fungi</taxon>
        <taxon>Dikarya</taxon>
        <taxon>Ascomycota</taxon>
        <taxon>Saccharomycotina</taxon>
        <taxon>Saccharomycetes</taxon>
        <taxon>Phaffomycetales</taxon>
        <taxon>Wickerhamomycetaceae</taxon>
        <taxon>Wickerhamomyces</taxon>
    </lineage>
</organism>
<dbReference type="OrthoDB" id="286814at2759"/>
<evidence type="ECO:0000256" key="1">
    <source>
        <dbReference type="SAM" id="MobiDB-lite"/>
    </source>
</evidence>
<dbReference type="PANTHER" id="PTHR15615">
    <property type="match status" value="1"/>
</dbReference>
<comment type="caution">
    <text evidence="2">The sequence shown here is derived from an EMBL/GenBank/DDBJ whole genome shotgun (WGS) entry which is preliminary data.</text>
</comment>
<accession>A0A9P8TF06</accession>
<dbReference type="PANTHER" id="PTHR15615:SF36">
    <property type="entry name" value="PHO85 CYCLIN-5"/>
    <property type="match status" value="1"/>
</dbReference>
<dbReference type="EMBL" id="JAEUBG010005277">
    <property type="protein sequence ID" value="KAH3676456.1"/>
    <property type="molecule type" value="Genomic_DNA"/>
</dbReference>
<evidence type="ECO:0000313" key="2">
    <source>
        <dbReference type="EMBL" id="KAH3676456.1"/>
    </source>
</evidence>
<sequence length="228" mass="25983">MKLAGAVNTQLVTPPNSTELHQHHHSHSHSTPSKTESTQKLIKQATDYIISLTHTSQPPKFKLVLNHYITELLKRSRSSLPIFQIALKYYVTLTDKINCAESTSSVDELICIKKRLLGCLILSFKYHYDCQYSFKSWGKISGLTVRELQKIELQALIALDYQLNLSSEEYQSWLAELTLKMKEFEESSSTQDQIFIAESSCGMTYSKRSHSDSVEGYAAELNKRLKTV</sequence>